<dbReference type="Proteomes" id="UP000095286">
    <property type="component" value="Unplaced"/>
</dbReference>
<sequence length="712" mass="80225">MHATFADSPTGQGTSASLTNPKQFVEGIKKFIFISENPNNFASFSGYGYGLSDLGFVLLQLKESLVTIDQRSINVAPEFASKQHSGLTLLLKTVVILQGIVQNSIAQKNPSKLTQLLNRKNTTTSNVRRKSSVCEADCIECIKIILEKVPPSWRIFLDNQHNLEIILHSINSPQLDSKCYSLEIVIQLLDHEHGFDQLFKSLTIVSARIGEYERLILFTNQLKYGLHTNKLHIQILIAKFMNKLLLMAPTQHHKQLAMSEALLANYSQDYIKRLLSTTSGHLVGTEVLSEEINIWNNLSLPIDKDHSLNSKSVEDSMYDNDYSYNLAYNNSTGKSRKNVTSLAKNVERHKFRRYGEGTPPLNDHIPHNSTLVSSKNQSYDDYDQQHGKDESMNTARRGANAGLRFENIPEAGKMRRVKSESAMIIEPENRHIEDEEEDERANYNAEQQSRSYKKPKNVMSNVRQQYESPTYTAPIRTGGNKAMSKSINDLSLLTTNLRTDDHRKIAPPRLAISPNLPYHHQQPSIQIIPASQTPHAGFSYLFPNAPVVSGRLSSPTTVSPRPISSTLERDTKHHLTDMMHSRPLSLGSKSGPTSPNPQTSSNYHHHQHHQQPQHYSNLSTSNANLNNVVYIPIQRQPTLERQKAGFSPKVGDHERSNNRGILRTESSRKTPYTEDVKDALSKFDYLNDYDEASLTTGSIGNLSKGNHAVYHF</sequence>
<accession>A0AC35TK62</accession>
<protein>
    <submittedName>
        <fullName evidence="2">NR LBD domain-containing protein</fullName>
    </submittedName>
</protein>
<evidence type="ECO:0000313" key="1">
    <source>
        <dbReference type="Proteomes" id="UP000095286"/>
    </source>
</evidence>
<organism evidence="1 2">
    <name type="scientific">Rhabditophanes sp. KR3021</name>
    <dbReference type="NCBI Taxonomy" id="114890"/>
    <lineage>
        <taxon>Eukaryota</taxon>
        <taxon>Metazoa</taxon>
        <taxon>Ecdysozoa</taxon>
        <taxon>Nematoda</taxon>
        <taxon>Chromadorea</taxon>
        <taxon>Rhabditida</taxon>
        <taxon>Tylenchina</taxon>
        <taxon>Panagrolaimomorpha</taxon>
        <taxon>Strongyloidoidea</taxon>
        <taxon>Alloionematidae</taxon>
        <taxon>Rhabditophanes</taxon>
    </lineage>
</organism>
<reference evidence="2" key="1">
    <citation type="submission" date="2016-11" db="UniProtKB">
        <authorList>
            <consortium name="WormBaseParasite"/>
        </authorList>
    </citation>
    <scope>IDENTIFICATION</scope>
    <source>
        <strain evidence="2">KR3021</strain>
    </source>
</reference>
<proteinExistence type="predicted"/>
<evidence type="ECO:0000313" key="2">
    <source>
        <dbReference type="WBParaSite" id="RSKR_0000145800.1"/>
    </source>
</evidence>
<name>A0AC35TK62_9BILA</name>
<dbReference type="WBParaSite" id="RSKR_0000145800.1">
    <property type="protein sequence ID" value="RSKR_0000145800.1"/>
    <property type="gene ID" value="RSKR_0000145800"/>
</dbReference>